<evidence type="ECO:0000313" key="2">
    <source>
        <dbReference type="EMBL" id="GAA2002633.1"/>
    </source>
</evidence>
<protein>
    <recommendedName>
        <fullName evidence="4">ATP/GTP-binding protein</fullName>
    </recommendedName>
</protein>
<feature type="region of interest" description="Disordered" evidence="1">
    <location>
        <begin position="42"/>
        <end position="62"/>
    </location>
</feature>
<dbReference type="EMBL" id="BAAANO010000008">
    <property type="protein sequence ID" value="GAA2002633.1"/>
    <property type="molecule type" value="Genomic_DNA"/>
</dbReference>
<dbReference type="Proteomes" id="UP001500755">
    <property type="component" value="Unassembled WGS sequence"/>
</dbReference>
<name>A0ABP5EML4_9MICO</name>
<sequence>MDEDAPVGLEHEDPGGQGEMGRQPARIIDTALRYHQTHPPTLRERIGAMPRSSSSRRSNKWARDTRELSFSLNGLRRTHDEPDGRWIVQSVRGNSSGKSYICPGCNQVLPASTAHVVAWRSDEEFGIGVGLDGRRHWHAACWRSRHRR</sequence>
<keyword evidence="3" id="KW-1185">Reference proteome</keyword>
<proteinExistence type="predicted"/>
<reference evidence="3" key="1">
    <citation type="journal article" date="2019" name="Int. J. Syst. Evol. Microbiol.">
        <title>The Global Catalogue of Microorganisms (GCM) 10K type strain sequencing project: providing services to taxonomists for standard genome sequencing and annotation.</title>
        <authorList>
            <consortium name="The Broad Institute Genomics Platform"/>
            <consortium name="The Broad Institute Genome Sequencing Center for Infectious Disease"/>
            <person name="Wu L."/>
            <person name="Ma J."/>
        </authorList>
    </citation>
    <scope>NUCLEOTIDE SEQUENCE [LARGE SCALE GENOMIC DNA]</scope>
    <source>
        <strain evidence="3">JCM 14546</strain>
    </source>
</reference>
<organism evidence="2 3">
    <name type="scientific">Brevibacterium samyangense</name>
    <dbReference type="NCBI Taxonomy" id="366888"/>
    <lineage>
        <taxon>Bacteria</taxon>
        <taxon>Bacillati</taxon>
        <taxon>Actinomycetota</taxon>
        <taxon>Actinomycetes</taxon>
        <taxon>Micrococcales</taxon>
        <taxon>Brevibacteriaceae</taxon>
        <taxon>Brevibacterium</taxon>
    </lineage>
</organism>
<evidence type="ECO:0008006" key="4">
    <source>
        <dbReference type="Google" id="ProtNLM"/>
    </source>
</evidence>
<feature type="region of interest" description="Disordered" evidence="1">
    <location>
        <begin position="1"/>
        <end position="22"/>
    </location>
</feature>
<evidence type="ECO:0000313" key="3">
    <source>
        <dbReference type="Proteomes" id="UP001500755"/>
    </source>
</evidence>
<accession>A0ABP5EML4</accession>
<gene>
    <name evidence="2" type="ORF">GCM10009755_09370</name>
</gene>
<evidence type="ECO:0000256" key="1">
    <source>
        <dbReference type="SAM" id="MobiDB-lite"/>
    </source>
</evidence>
<comment type="caution">
    <text evidence="2">The sequence shown here is derived from an EMBL/GenBank/DDBJ whole genome shotgun (WGS) entry which is preliminary data.</text>
</comment>